<comment type="caution">
    <text evidence="5">The sequence shown here is derived from an EMBL/GenBank/DDBJ whole genome shotgun (WGS) entry which is preliminary data.</text>
</comment>
<dbReference type="Gene3D" id="3.40.50.150">
    <property type="entry name" value="Vaccinia Virus protein VP39"/>
    <property type="match status" value="1"/>
</dbReference>
<dbReference type="InterPro" id="IPR025714">
    <property type="entry name" value="Methyltranfer_dom"/>
</dbReference>
<evidence type="ECO:0000256" key="3">
    <source>
        <dbReference type="ARBA" id="ARBA00022679"/>
    </source>
</evidence>
<dbReference type="GO" id="GO:0008168">
    <property type="term" value="F:methyltransferase activity"/>
    <property type="evidence" value="ECO:0007669"/>
    <property type="project" value="UniProtKB-KW"/>
</dbReference>
<accession>A0A9P1G4U8</accession>
<keyword evidence="7" id="KW-1185">Reference proteome</keyword>
<evidence type="ECO:0000313" key="5">
    <source>
        <dbReference type="EMBL" id="CAI4000083.1"/>
    </source>
</evidence>
<organism evidence="5">
    <name type="scientific">Cladocopium goreaui</name>
    <dbReference type="NCBI Taxonomy" id="2562237"/>
    <lineage>
        <taxon>Eukaryota</taxon>
        <taxon>Sar</taxon>
        <taxon>Alveolata</taxon>
        <taxon>Dinophyceae</taxon>
        <taxon>Suessiales</taxon>
        <taxon>Symbiodiniaceae</taxon>
        <taxon>Cladocopium</taxon>
    </lineage>
</organism>
<dbReference type="Pfam" id="PF13847">
    <property type="entry name" value="Methyltransf_31"/>
    <property type="match status" value="1"/>
</dbReference>
<feature type="domain" description="Methyltransferase" evidence="4">
    <location>
        <begin position="77"/>
        <end position="138"/>
    </location>
</feature>
<dbReference type="CDD" id="cd02440">
    <property type="entry name" value="AdoMet_MTases"/>
    <property type="match status" value="1"/>
</dbReference>
<reference evidence="5" key="1">
    <citation type="submission" date="2022-10" db="EMBL/GenBank/DDBJ databases">
        <authorList>
            <person name="Chen Y."/>
            <person name="Dougan E. K."/>
            <person name="Chan C."/>
            <person name="Rhodes N."/>
            <person name="Thang M."/>
        </authorList>
    </citation>
    <scope>NUCLEOTIDE SEQUENCE</scope>
</reference>
<evidence type="ECO:0000259" key="4">
    <source>
        <dbReference type="Pfam" id="PF13847"/>
    </source>
</evidence>
<evidence type="ECO:0000313" key="7">
    <source>
        <dbReference type="Proteomes" id="UP001152797"/>
    </source>
</evidence>
<dbReference type="PANTHER" id="PTHR12176:SF83">
    <property type="entry name" value="CITRATE SYNTHASE-LYSINE N-METHYLTRANSFERASE CSKMT, MITOCHONDRIAL"/>
    <property type="match status" value="1"/>
</dbReference>
<dbReference type="OrthoDB" id="411785at2759"/>
<dbReference type="InterPro" id="IPR051419">
    <property type="entry name" value="Lys/N-term_MeTrsfase_sf"/>
</dbReference>
<dbReference type="EMBL" id="CAMXCT020002731">
    <property type="protein sequence ID" value="CAL1153458.1"/>
    <property type="molecule type" value="Genomic_DNA"/>
</dbReference>
<gene>
    <name evidence="5" type="ORF">C1SCF055_LOCUS26230</name>
</gene>
<dbReference type="PANTHER" id="PTHR12176">
    <property type="entry name" value="SAM-DEPENDENT METHYLTRANSFERASE SUPERFAMILY PROTEIN"/>
    <property type="match status" value="1"/>
</dbReference>
<sequence>MSESGRIKLDEAKLTRRDLCRRLSGRSTIGQVRAQAHRTNGFWGLSSVWRYCFKEPCRRFANPNHGERREPLCVAAELHVVNVDFSPIAIEAMRQIQNSDIGAMRNQWLVADIRDMPFQSSSFDLVIDKGTFDAFEASPIRSPDQGTHASDADGVASLFKEVNRVLKVSADAAWLQFTHTAPELRLEVLSRVAQREAWHIGYKSLGEDENGFEYFVYFLRRRPKFELVRAERDQVAAQVGLFVEEAEVGRALTTPSYSAFGEGLNRGLEAWKRLSAARQVDLEAAAPVPKRIRTNHYIGRQQQDATFQAPNSKRGVMQSCVFVTGYPKSI</sequence>
<evidence type="ECO:0000256" key="2">
    <source>
        <dbReference type="ARBA" id="ARBA00022603"/>
    </source>
</evidence>
<keyword evidence="2 6" id="KW-0489">Methyltransferase</keyword>
<dbReference type="Proteomes" id="UP001152797">
    <property type="component" value="Unassembled WGS sequence"/>
</dbReference>
<comment type="similarity">
    <text evidence="1">Belongs to the methyltransferase superfamily.</text>
</comment>
<reference evidence="6 7" key="2">
    <citation type="submission" date="2024-05" db="EMBL/GenBank/DDBJ databases">
        <authorList>
            <person name="Chen Y."/>
            <person name="Shah S."/>
            <person name="Dougan E. K."/>
            <person name="Thang M."/>
            <person name="Chan C."/>
        </authorList>
    </citation>
    <scope>NUCLEOTIDE SEQUENCE [LARGE SCALE GENOMIC DNA]</scope>
</reference>
<dbReference type="AlphaFoldDB" id="A0A9P1G4U8"/>
<dbReference type="EMBL" id="CAMXCT030002731">
    <property type="protein sequence ID" value="CAL4787395.1"/>
    <property type="molecule type" value="Genomic_DNA"/>
</dbReference>
<name>A0A9P1G4U8_9DINO</name>
<dbReference type="SUPFAM" id="SSF53335">
    <property type="entry name" value="S-adenosyl-L-methionine-dependent methyltransferases"/>
    <property type="match status" value="1"/>
</dbReference>
<dbReference type="EMBL" id="CAMXCT010002731">
    <property type="protein sequence ID" value="CAI4000083.1"/>
    <property type="molecule type" value="Genomic_DNA"/>
</dbReference>
<dbReference type="GO" id="GO:0032259">
    <property type="term" value="P:methylation"/>
    <property type="evidence" value="ECO:0007669"/>
    <property type="project" value="UniProtKB-KW"/>
</dbReference>
<protein>
    <submittedName>
        <fullName evidence="6">EEF1A lysine methyltransferase 4</fullName>
    </submittedName>
</protein>
<dbReference type="InterPro" id="IPR029063">
    <property type="entry name" value="SAM-dependent_MTases_sf"/>
</dbReference>
<keyword evidence="3" id="KW-0808">Transferase</keyword>
<evidence type="ECO:0000256" key="1">
    <source>
        <dbReference type="ARBA" id="ARBA00008361"/>
    </source>
</evidence>
<proteinExistence type="inferred from homology"/>
<evidence type="ECO:0000313" key="6">
    <source>
        <dbReference type="EMBL" id="CAL4787395.1"/>
    </source>
</evidence>